<evidence type="ECO:0000313" key="3">
    <source>
        <dbReference type="Proteomes" id="UP001276150"/>
    </source>
</evidence>
<proteinExistence type="predicted"/>
<reference evidence="2 3" key="1">
    <citation type="submission" date="2022-11" db="EMBL/GenBank/DDBJ databases">
        <title>Deinococcus ZS9-10, Low Temperature and Draught-tolerating, UV-resistant Bacteria from Continental Antarctica.</title>
        <authorList>
            <person name="Cheng L."/>
        </authorList>
    </citation>
    <scope>NUCLEOTIDE SEQUENCE [LARGE SCALE GENOMIC DNA]</scope>
    <source>
        <strain evidence="2 3">ZS9-10</strain>
    </source>
</reference>
<dbReference type="Proteomes" id="UP001276150">
    <property type="component" value="Unassembled WGS sequence"/>
</dbReference>
<dbReference type="Pfam" id="PF10134">
    <property type="entry name" value="RPA"/>
    <property type="match status" value="1"/>
</dbReference>
<evidence type="ECO:0000256" key="1">
    <source>
        <dbReference type="SAM" id="MobiDB-lite"/>
    </source>
</evidence>
<feature type="region of interest" description="Disordered" evidence="1">
    <location>
        <begin position="1"/>
        <end position="31"/>
    </location>
</feature>
<comment type="caution">
    <text evidence="2">The sequence shown here is derived from an EMBL/GenBank/DDBJ whole genome shotgun (WGS) entry which is preliminary data.</text>
</comment>
<feature type="compositionally biased region" description="Basic and acidic residues" evidence="1">
    <location>
        <begin position="375"/>
        <end position="386"/>
    </location>
</feature>
<name>A0ABU4DSX0_9DEIO</name>
<feature type="compositionally biased region" description="Polar residues" evidence="1">
    <location>
        <begin position="11"/>
        <end position="26"/>
    </location>
</feature>
<dbReference type="EMBL" id="JAPMIV010000017">
    <property type="protein sequence ID" value="MDV6374975.1"/>
    <property type="molecule type" value="Genomic_DNA"/>
</dbReference>
<accession>A0ABU4DSX0</accession>
<evidence type="ECO:0000313" key="2">
    <source>
        <dbReference type="EMBL" id="MDV6374975.1"/>
    </source>
</evidence>
<dbReference type="InterPro" id="IPR018777">
    <property type="entry name" value="Replication_initiator_prot_A"/>
</dbReference>
<organism evidence="2 3">
    <name type="scientific">Deinococcus arenicola</name>
    <dbReference type="NCBI Taxonomy" id="2994950"/>
    <lineage>
        <taxon>Bacteria</taxon>
        <taxon>Thermotogati</taxon>
        <taxon>Deinococcota</taxon>
        <taxon>Deinococci</taxon>
        <taxon>Deinococcales</taxon>
        <taxon>Deinococcaceae</taxon>
        <taxon>Deinococcus</taxon>
    </lineage>
</organism>
<dbReference type="RefSeq" id="WP_317640301.1">
    <property type="nucleotide sequence ID" value="NZ_JAPMIV010000017.1"/>
</dbReference>
<protein>
    <submittedName>
        <fullName evidence="2">Replication initiator protein A</fullName>
    </submittedName>
</protein>
<keyword evidence="3" id="KW-1185">Reference proteome</keyword>
<gene>
    <name evidence="2" type="ORF">ORD21_10300</name>
</gene>
<sequence length="488" mass="55354">MALTGTKRSPRTTPKSTLKSRPTTRPASPKDISRIDEANVGRLGLISIQERIPESFTSWTIDFHVEGRPARLSCDAIPKYGGVPHGLDGDISTALIDLYVEEGCPEDGMLHTTAYQILKRAGLHDSGRYYQNLRQTLFRLRTSTYTASEAWRDHRRGNWTTVTFNYLEALEFTSGDEDLGLSRSSTLKIRLASPITKSIRAQYTKPLDLEFLTSLDRPLTRALYRLLDARRYPPEDPREPLASFTVNLIDWAEACKIVDRRSNKIRSTLQGAHEELMERQYLSAVEYEGRGQKQELTYRFADLAGQEESTLPDSPLIMELEEYRVSGAVARRLIEEYGEKHVQERLSKFIRLLANGFKARNRSALLVDIIRDSEDKYPEPDAPKEKVMKKKSNASSSNMPTLVEATDEPQPLEAQVEAALKTLQFLLRERLSISEYALLRMGMIVGKPDPQEVTRLASRAKVENKLDTFTAELLQHLSHLQALQTDVT</sequence>
<feature type="region of interest" description="Disordered" evidence="1">
    <location>
        <begin position="375"/>
        <end position="402"/>
    </location>
</feature>